<name>A0A094X9I3_9BACT</name>
<reference evidence="2 3" key="1">
    <citation type="submission" date="2014-06" db="EMBL/GenBank/DDBJ databases">
        <title>Draft genome sequence of iron oxidizing acidophile Leptospirillum ferriphilum DSM14647.</title>
        <authorList>
            <person name="Cardenas J.P."/>
            <person name="Lazcano M."/>
            <person name="Ossandon F.J."/>
            <person name="Corbett M."/>
            <person name="Holmes D.S."/>
            <person name="Watkin E."/>
        </authorList>
    </citation>
    <scope>NUCLEOTIDE SEQUENCE [LARGE SCALE GENOMIC DNA]</scope>
    <source>
        <strain evidence="2 3">DSM 14647</strain>
    </source>
</reference>
<proteinExistence type="predicted"/>
<evidence type="ECO:0000313" key="3">
    <source>
        <dbReference type="Proteomes" id="UP000029452"/>
    </source>
</evidence>
<protein>
    <submittedName>
        <fullName evidence="2">Uncharacterized protein</fullName>
    </submittedName>
</protein>
<evidence type="ECO:0000313" key="2">
    <source>
        <dbReference type="EMBL" id="KGA95209.1"/>
    </source>
</evidence>
<accession>A0A094X9I3</accession>
<evidence type="ECO:0000256" key="1">
    <source>
        <dbReference type="SAM" id="MobiDB-lite"/>
    </source>
</evidence>
<organism evidence="2 3">
    <name type="scientific">Leptospirillum ferriphilum</name>
    <dbReference type="NCBI Taxonomy" id="178606"/>
    <lineage>
        <taxon>Bacteria</taxon>
        <taxon>Pseudomonadati</taxon>
        <taxon>Nitrospirota</taxon>
        <taxon>Nitrospiria</taxon>
        <taxon>Nitrospirales</taxon>
        <taxon>Nitrospiraceae</taxon>
        <taxon>Leptospirillum</taxon>
    </lineage>
</organism>
<sequence>MFFFNAPFLPFFTPEPAPKPAPDFLNYPLWCLILEMAPVLGVHHDPREGTKNSLFYGIRKKRKKGVEHVGFFTSSPKAEPAEHEPGRGSLSRLKQTPEKAIL</sequence>
<feature type="region of interest" description="Disordered" evidence="1">
    <location>
        <begin position="73"/>
        <end position="102"/>
    </location>
</feature>
<dbReference type="AlphaFoldDB" id="A0A094X9I3"/>
<dbReference type="Proteomes" id="UP000029452">
    <property type="component" value="Unassembled WGS sequence"/>
</dbReference>
<dbReference type="PATRIC" id="fig|178606.4.peg.424"/>
<gene>
    <name evidence="2" type="ORF">LptCag_2643</name>
</gene>
<comment type="caution">
    <text evidence="2">The sequence shown here is derived from an EMBL/GenBank/DDBJ whole genome shotgun (WGS) entry which is preliminary data.</text>
</comment>
<dbReference type="EMBL" id="JPGK01000001">
    <property type="protein sequence ID" value="KGA95209.1"/>
    <property type="molecule type" value="Genomic_DNA"/>
</dbReference>